<dbReference type="Gene3D" id="3.40.50.720">
    <property type="entry name" value="NAD(P)-binding Rossmann-like Domain"/>
    <property type="match status" value="1"/>
</dbReference>
<evidence type="ECO:0000259" key="4">
    <source>
        <dbReference type="SMART" id="SM00822"/>
    </source>
</evidence>
<organism evidence="5 6">
    <name type="scientific">Cognatiyoonia sediminum</name>
    <dbReference type="NCBI Taxonomy" id="1508389"/>
    <lineage>
        <taxon>Bacteria</taxon>
        <taxon>Pseudomonadati</taxon>
        <taxon>Pseudomonadota</taxon>
        <taxon>Alphaproteobacteria</taxon>
        <taxon>Rhodobacterales</taxon>
        <taxon>Paracoccaceae</taxon>
        <taxon>Cognatiyoonia</taxon>
    </lineage>
</organism>
<dbReference type="InterPro" id="IPR002347">
    <property type="entry name" value="SDR_fam"/>
</dbReference>
<dbReference type="Proteomes" id="UP000184074">
    <property type="component" value="Unassembled WGS sequence"/>
</dbReference>
<keyword evidence="2" id="KW-0560">Oxidoreductase</keyword>
<dbReference type="SMART" id="SM00822">
    <property type="entry name" value="PKS_KR"/>
    <property type="match status" value="1"/>
</dbReference>
<dbReference type="EMBL" id="FQXB01000004">
    <property type="protein sequence ID" value="SHH23571.1"/>
    <property type="molecule type" value="Genomic_DNA"/>
</dbReference>
<evidence type="ECO:0000256" key="2">
    <source>
        <dbReference type="ARBA" id="ARBA00023002"/>
    </source>
</evidence>
<gene>
    <name evidence="5" type="ORF">SAMN05444003_2488</name>
</gene>
<reference evidence="5 6" key="1">
    <citation type="submission" date="2016-11" db="EMBL/GenBank/DDBJ databases">
        <authorList>
            <person name="Jaros S."/>
            <person name="Januszkiewicz K."/>
            <person name="Wedrychowicz H."/>
        </authorList>
    </citation>
    <scope>NUCLEOTIDE SEQUENCE [LARGE SCALE GENOMIC DNA]</scope>
    <source>
        <strain evidence="5 6">DSM 28715</strain>
    </source>
</reference>
<protein>
    <submittedName>
        <fullName evidence="5">NADP-dependent 3-hydroxy acid dehydrogenase YdfG</fullName>
    </submittedName>
</protein>
<dbReference type="InterPro" id="IPR057326">
    <property type="entry name" value="KR_dom"/>
</dbReference>
<accession>A0A1M5RBD6</accession>
<dbReference type="SUPFAM" id="SSF51735">
    <property type="entry name" value="NAD(P)-binding Rossmann-fold domains"/>
    <property type="match status" value="1"/>
</dbReference>
<dbReference type="GO" id="GO:0016491">
    <property type="term" value="F:oxidoreductase activity"/>
    <property type="evidence" value="ECO:0007669"/>
    <property type="project" value="UniProtKB-KW"/>
</dbReference>
<dbReference type="PRINTS" id="PR00081">
    <property type="entry name" value="GDHRDH"/>
</dbReference>
<dbReference type="AlphaFoldDB" id="A0A1M5RBD6"/>
<evidence type="ECO:0000256" key="3">
    <source>
        <dbReference type="RuleBase" id="RU000363"/>
    </source>
</evidence>
<evidence type="ECO:0000313" key="5">
    <source>
        <dbReference type="EMBL" id="SHH23571.1"/>
    </source>
</evidence>
<evidence type="ECO:0000313" key="6">
    <source>
        <dbReference type="Proteomes" id="UP000184074"/>
    </source>
</evidence>
<dbReference type="Pfam" id="PF00106">
    <property type="entry name" value="adh_short"/>
    <property type="match status" value="1"/>
</dbReference>
<evidence type="ECO:0000256" key="1">
    <source>
        <dbReference type="ARBA" id="ARBA00006484"/>
    </source>
</evidence>
<dbReference type="RefSeq" id="WP_072901565.1">
    <property type="nucleotide sequence ID" value="NZ_FQXB01000004.1"/>
</dbReference>
<dbReference type="InterPro" id="IPR036291">
    <property type="entry name" value="NAD(P)-bd_dom_sf"/>
</dbReference>
<comment type="similarity">
    <text evidence="1 3">Belongs to the short-chain dehydrogenases/reductases (SDR) family.</text>
</comment>
<dbReference type="PANTHER" id="PTHR43669:SF3">
    <property type="entry name" value="ALCOHOL DEHYDROGENASE, PUTATIVE (AFU_ORTHOLOGUE AFUA_3G03445)-RELATED"/>
    <property type="match status" value="1"/>
</dbReference>
<dbReference type="CDD" id="cd05233">
    <property type="entry name" value="SDR_c"/>
    <property type="match status" value="1"/>
</dbReference>
<keyword evidence="6" id="KW-1185">Reference proteome</keyword>
<dbReference type="PANTHER" id="PTHR43669">
    <property type="entry name" value="5-KETO-D-GLUCONATE 5-REDUCTASE"/>
    <property type="match status" value="1"/>
</dbReference>
<dbReference type="FunFam" id="3.40.50.720:FF:000084">
    <property type="entry name" value="Short-chain dehydrogenase reductase"/>
    <property type="match status" value="1"/>
</dbReference>
<proteinExistence type="inferred from homology"/>
<dbReference type="OrthoDB" id="9810734at2"/>
<name>A0A1M5RBD6_9RHOB</name>
<dbReference type="STRING" id="1508389.SAMN05444003_2488"/>
<sequence length="252" mass="26248">MKNFGLNGKTVVITGASKGIGASAARAFADGGANVVLLARSTDLITALAGELGENTMAIACDVSDYASVSSAFASAKDKFGQIDILIGNAGVVDPIGHLADTDPAAWCKLIDINLKGVMHGMHAALPDMVAQGGGTIITVSSGAAHGPVEGWTAYCSSKAGAYMLTRAADKEYRERGIRVLGLSPGTVATDMQREIKASGINPVSQLDWSDHIPPEWPAKALMWMCTSEADGFLGDDVSLRDEDIRRQVGLV</sequence>
<dbReference type="PRINTS" id="PR00080">
    <property type="entry name" value="SDRFAMILY"/>
</dbReference>
<feature type="domain" description="Ketoreductase" evidence="4">
    <location>
        <begin position="9"/>
        <end position="192"/>
    </location>
</feature>